<evidence type="ECO:0000313" key="2">
    <source>
        <dbReference type="Proteomes" id="UP000000343"/>
    </source>
</evidence>
<proteinExistence type="predicted"/>
<dbReference type="EMBL" id="CP002480">
    <property type="protein sequence ID" value="ADW70297.1"/>
    <property type="molecule type" value="Genomic_DNA"/>
</dbReference>
<dbReference type="RefSeq" id="WP_013581609.1">
    <property type="nucleotide sequence ID" value="NC_015064.1"/>
</dbReference>
<protein>
    <recommendedName>
        <fullName evidence="3">Soil-associated protein, TIGR03435 family</fullName>
    </recommendedName>
</protein>
<dbReference type="Proteomes" id="UP000000343">
    <property type="component" value="Chromosome"/>
</dbReference>
<keyword evidence="2" id="KW-1185">Reference proteome</keyword>
<dbReference type="HOGENOM" id="CLU_079080_0_0_0"/>
<evidence type="ECO:0000313" key="1">
    <source>
        <dbReference type="EMBL" id="ADW70297.1"/>
    </source>
</evidence>
<dbReference type="eggNOG" id="COG2027">
    <property type="taxonomic scope" value="Bacteria"/>
</dbReference>
<reference evidence="2" key="1">
    <citation type="submission" date="2011-01" db="EMBL/GenBank/DDBJ databases">
        <title>Complete sequence of chromosome of Acidobacterium sp. MP5ACTX9.</title>
        <authorList>
            <consortium name="US DOE Joint Genome Institute"/>
            <person name="Lucas S."/>
            <person name="Copeland A."/>
            <person name="Lapidus A."/>
            <person name="Cheng J.-F."/>
            <person name="Goodwin L."/>
            <person name="Pitluck S."/>
            <person name="Teshima H."/>
            <person name="Detter J.C."/>
            <person name="Han C."/>
            <person name="Tapia R."/>
            <person name="Land M."/>
            <person name="Hauser L."/>
            <person name="Kyrpides N."/>
            <person name="Ivanova N."/>
            <person name="Ovchinnikova G."/>
            <person name="Pagani I."/>
            <person name="Rawat S.R."/>
            <person name="Mannisto M."/>
            <person name="Haggblom M.M."/>
            <person name="Woyke T."/>
        </authorList>
    </citation>
    <scope>NUCLEOTIDE SEQUENCE [LARGE SCALE GENOMIC DNA]</scope>
    <source>
        <strain evidence="2">MP5ACTX9</strain>
    </source>
</reference>
<dbReference type="NCBIfam" id="TIGR03435">
    <property type="entry name" value="Soli_TIGR03435"/>
    <property type="match status" value="1"/>
</dbReference>
<sequence>MAAAVVVVAPIAIHAQVPLGQAAASYDVVSVKPNKSGPNGMSWGSTADGYRATNVSLGMLIQSAWNLKTEDLIYGLPKWDHDARFDVEGKMDADAVATLKQLPPKEARVQRDLMMQNMLIERFHLQIHHDIKQLPVYNLNVAKGGLKVKEADPANAYPEVKMGSSRVAGAGSMMFGPGQFTGNAVTLAALADNLSGTLSRLVIDKTGLTGKYDFALKYAPDDAPTTNDPGPSLFTALEEQLGLHLESTKGPVDTIVIDHLEQPTEN</sequence>
<dbReference type="KEGG" id="acm:AciX9_3286"/>
<dbReference type="AlphaFoldDB" id="E8X254"/>
<gene>
    <name evidence="1" type="ordered locus">AciX9_3286</name>
</gene>
<dbReference type="InterPro" id="IPR017801">
    <property type="entry name" value="DUF3738"/>
</dbReference>
<accession>E8X254</accession>
<organism evidence="2">
    <name type="scientific">Granulicella tundricola (strain ATCC BAA-1859 / DSM 23138 / MP5ACTX9)</name>
    <dbReference type="NCBI Taxonomy" id="1198114"/>
    <lineage>
        <taxon>Bacteria</taxon>
        <taxon>Pseudomonadati</taxon>
        <taxon>Acidobacteriota</taxon>
        <taxon>Terriglobia</taxon>
        <taxon>Terriglobales</taxon>
        <taxon>Acidobacteriaceae</taxon>
        <taxon>Granulicella</taxon>
    </lineage>
</organism>
<dbReference type="Pfam" id="PF12543">
    <property type="entry name" value="DUF3738"/>
    <property type="match status" value="1"/>
</dbReference>
<evidence type="ECO:0008006" key="3">
    <source>
        <dbReference type="Google" id="ProtNLM"/>
    </source>
</evidence>
<dbReference type="PaxDb" id="1198114-AciX9_3286"/>
<dbReference type="OrthoDB" id="108420at2"/>
<name>E8X254_GRATM</name>